<evidence type="ECO:0000313" key="4">
    <source>
        <dbReference type="Proteomes" id="UP000070224"/>
    </source>
</evidence>
<dbReference type="SUPFAM" id="SSF81271">
    <property type="entry name" value="TGS-like"/>
    <property type="match status" value="1"/>
</dbReference>
<dbReference type="Gene3D" id="3.30.70.260">
    <property type="match status" value="1"/>
</dbReference>
<evidence type="ECO:0000259" key="2">
    <source>
        <dbReference type="PROSITE" id="PS51880"/>
    </source>
</evidence>
<dbReference type="InterPro" id="IPR003607">
    <property type="entry name" value="HD/PDEase_dom"/>
</dbReference>
<dbReference type="CDD" id="cd01668">
    <property type="entry name" value="TGS_RSH"/>
    <property type="match status" value="1"/>
</dbReference>
<comment type="similarity">
    <text evidence="1">Belongs to the relA/spoT family.</text>
</comment>
<sequence>MAQISLSFSPEEEALIDQEYQALIADYIASPHRQKTEIIDQAFRLARHAHGLVRRRSGEPYILHPIAVARIVCKEIGLGSTSICCALLHDVVEDTEYTVEDIRRGFGDKIAQIVEGLTKISTEQVPQNIDSLQAQNIRKLLLTIGDDARVILIKIADRLHNMRTLGSMKPDKQLKIAGETSFFYAPLADRLGLFSIKTELEDLSFRYEHPEAYAEIKRKVEESEAGREDLFHRFAAPLKARFDSMGLSYEMKTRVKGCFSIWRKMQIKGIPFEEVYDLFAVRIIFDSQDGYPEKNRCWDIYTAITEIYRNRPDRLRDWLSTPKGNGYQALHLTVLGPDAQWIEVQIRSRRMDEIAEQGLAAHWRYKRDVVEEDHELEIWLDTIREVLNHPDSKGMEFLDTVHLSLYAHDITVFTPKGRPITLPLDASVLDFAYAVHTDLGDTCIGAKVNHKVLPLSYRLSNGDQVEILTSKMVQPEPGWLNFVATAYAKVKIETALRRRQREAIAQGEALLTERLKSQGEQLTSSLLNRLTHFYRYDKPDTFLRHIGDGTFEFPEDFDRVVQGKTPKSGGNRVTRVFSSLFSSKEREGQPLSGTIVQRPTIDKSHPYELIEQDGLLNYKIAPCCHPIPGDDALGIISDEGEVVVHKCSCPEATRYKTVQGDRLLSVHWSTHHAPLFETTLVIRGIDSKGLLNAMSQVFLEDFKVSITAIDLKAHDGVFQGTISVKVLDTRQVEAICQILRRNPAIHEVYRLSELEAGRS</sequence>
<dbReference type="FunFam" id="3.10.20.30:FF:000002">
    <property type="entry name" value="GTP pyrophosphokinase (RelA/SpoT)"/>
    <property type="match status" value="1"/>
</dbReference>
<dbReference type="SMART" id="SM00954">
    <property type="entry name" value="RelA_SpoT"/>
    <property type="match status" value="1"/>
</dbReference>
<dbReference type="NCBIfam" id="TIGR00691">
    <property type="entry name" value="spoT_relA"/>
    <property type="match status" value="1"/>
</dbReference>
<dbReference type="SUPFAM" id="SSF55021">
    <property type="entry name" value="ACT-like"/>
    <property type="match status" value="1"/>
</dbReference>
<dbReference type="Pfam" id="PF13291">
    <property type="entry name" value="ACT_4"/>
    <property type="match status" value="1"/>
</dbReference>
<gene>
    <name evidence="3" type="ORF">HMPREF3185_01697</name>
</gene>
<dbReference type="InterPro" id="IPR012675">
    <property type="entry name" value="Beta-grasp_dom_sf"/>
</dbReference>
<accession>A0A134B3D8</accession>
<dbReference type="SUPFAM" id="SSF81301">
    <property type="entry name" value="Nucleotidyltransferase"/>
    <property type="match status" value="1"/>
</dbReference>
<dbReference type="InterPro" id="IPR043519">
    <property type="entry name" value="NT_sf"/>
</dbReference>
<dbReference type="STRING" id="322095.HMPREF3185_01697"/>
<proteinExistence type="inferred from homology"/>
<reference evidence="4" key="1">
    <citation type="submission" date="2016-01" db="EMBL/GenBank/DDBJ databases">
        <authorList>
            <person name="Mitreva M."/>
            <person name="Pepin K.H."/>
            <person name="Mihindukulasuriya K.A."/>
            <person name="Fulton R."/>
            <person name="Fronick C."/>
            <person name="O'Laughlin M."/>
            <person name="Miner T."/>
            <person name="Herter B."/>
            <person name="Rosa B.A."/>
            <person name="Cordes M."/>
            <person name="Tomlinson C."/>
            <person name="Wollam A."/>
            <person name="Palsikar V.B."/>
            <person name="Mardis E.R."/>
            <person name="Wilson R.K."/>
        </authorList>
    </citation>
    <scope>NUCLEOTIDE SEQUENCE [LARGE SCALE GENOMIC DNA]</scope>
    <source>
        <strain evidence="4">KA00683</strain>
    </source>
</reference>
<dbReference type="PATRIC" id="fig|322095.3.peg.1674"/>
<dbReference type="GO" id="GO:0015969">
    <property type="term" value="P:guanosine tetraphosphate metabolic process"/>
    <property type="evidence" value="ECO:0007669"/>
    <property type="project" value="InterPro"/>
</dbReference>
<dbReference type="PANTHER" id="PTHR21262:SF31">
    <property type="entry name" value="GTP PYROPHOSPHOKINASE"/>
    <property type="match status" value="1"/>
</dbReference>
<dbReference type="GO" id="GO:0005886">
    <property type="term" value="C:plasma membrane"/>
    <property type="evidence" value="ECO:0007669"/>
    <property type="project" value="TreeGrafter"/>
</dbReference>
<feature type="domain" description="TGS" evidence="2">
    <location>
        <begin position="408"/>
        <end position="469"/>
    </location>
</feature>
<dbReference type="Gene3D" id="1.10.3210.10">
    <property type="entry name" value="Hypothetical protein af1432"/>
    <property type="match status" value="1"/>
</dbReference>
<dbReference type="PANTHER" id="PTHR21262">
    <property type="entry name" value="GUANOSINE-3',5'-BIS DIPHOSPHATE 3'-PYROPHOSPHOHYDROLASE"/>
    <property type="match status" value="1"/>
</dbReference>
<dbReference type="Proteomes" id="UP000070224">
    <property type="component" value="Unassembled WGS sequence"/>
</dbReference>
<dbReference type="FunFam" id="1.10.3210.10:FF:000001">
    <property type="entry name" value="GTP pyrophosphokinase RelA"/>
    <property type="match status" value="1"/>
</dbReference>
<evidence type="ECO:0000256" key="1">
    <source>
        <dbReference type="RuleBase" id="RU003847"/>
    </source>
</evidence>
<dbReference type="CDD" id="cd00077">
    <property type="entry name" value="HDc"/>
    <property type="match status" value="1"/>
</dbReference>
<dbReference type="Pfam" id="PF13328">
    <property type="entry name" value="HD_4"/>
    <property type="match status" value="1"/>
</dbReference>
<keyword evidence="4" id="KW-1185">Reference proteome</keyword>
<dbReference type="InterPro" id="IPR033655">
    <property type="entry name" value="TGS_RelA/SpoT"/>
</dbReference>
<dbReference type="EMBL" id="LSDK01000122">
    <property type="protein sequence ID" value="KXB74444.1"/>
    <property type="molecule type" value="Genomic_DNA"/>
</dbReference>
<dbReference type="InterPro" id="IPR004095">
    <property type="entry name" value="TGS"/>
</dbReference>
<dbReference type="SMART" id="SM00471">
    <property type="entry name" value="HDc"/>
    <property type="match status" value="1"/>
</dbReference>
<dbReference type="OrthoDB" id="9805041at2"/>
<protein>
    <submittedName>
        <fullName evidence="3">RelA/SpoT family protein</fullName>
    </submittedName>
</protein>
<dbReference type="Gene3D" id="3.10.20.30">
    <property type="match status" value="1"/>
</dbReference>
<dbReference type="Pfam" id="PF02824">
    <property type="entry name" value="TGS"/>
    <property type="match status" value="1"/>
</dbReference>
<dbReference type="CDD" id="cd05399">
    <property type="entry name" value="NT_Rel-Spo_like"/>
    <property type="match status" value="1"/>
</dbReference>
<dbReference type="SUPFAM" id="SSF109604">
    <property type="entry name" value="HD-domain/PDEase-like"/>
    <property type="match status" value="1"/>
</dbReference>
<dbReference type="RefSeq" id="WP_060935813.1">
    <property type="nucleotide sequence ID" value="NZ_KQ960462.1"/>
</dbReference>
<comment type="function">
    <text evidence="1">In eubacteria ppGpp (guanosine 3'-diphosphate 5'-diphosphate) is a mediator of the stringent response that coordinates a variety of cellular activities in response to changes in nutritional abundance.</text>
</comment>
<dbReference type="Gene3D" id="3.30.460.10">
    <property type="entry name" value="Beta Polymerase, domain 2"/>
    <property type="match status" value="1"/>
</dbReference>
<name>A0A134B3D8_9PORP</name>
<dbReference type="Pfam" id="PF04607">
    <property type="entry name" value="RelA_SpoT"/>
    <property type="match status" value="1"/>
</dbReference>
<dbReference type="InterPro" id="IPR002912">
    <property type="entry name" value="ACT_dom"/>
</dbReference>
<comment type="caution">
    <text evidence="3">The sequence shown here is derived from an EMBL/GenBank/DDBJ whole genome shotgun (WGS) entry which is preliminary data.</text>
</comment>
<dbReference type="PROSITE" id="PS51880">
    <property type="entry name" value="TGS"/>
    <property type="match status" value="1"/>
</dbReference>
<dbReference type="InterPro" id="IPR004811">
    <property type="entry name" value="RelA/Spo_fam"/>
</dbReference>
<evidence type="ECO:0000313" key="3">
    <source>
        <dbReference type="EMBL" id="KXB74444.1"/>
    </source>
</evidence>
<dbReference type="InterPro" id="IPR045865">
    <property type="entry name" value="ACT-like_dom_sf"/>
</dbReference>
<dbReference type="AlphaFoldDB" id="A0A134B3D8"/>
<organism evidence="3 4">
    <name type="scientific">Porphyromonas somerae</name>
    <dbReference type="NCBI Taxonomy" id="322095"/>
    <lineage>
        <taxon>Bacteria</taxon>
        <taxon>Pseudomonadati</taxon>
        <taxon>Bacteroidota</taxon>
        <taxon>Bacteroidia</taxon>
        <taxon>Bacteroidales</taxon>
        <taxon>Porphyromonadaceae</taxon>
        <taxon>Porphyromonas</taxon>
    </lineage>
</organism>
<dbReference type="InterPro" id="IPR007685">
    <property type="entry name" value="RelA_SpoT"/>
</dbReference>
<dbReference type="InterPro" id="IPR012676">
    <property type="entry name" value="TGS-like"/>
</dbReference>